<evidence type="ECO:0000256" key="7">
    <source>
        <dbReference type="ARBA" id="ARBA00022777"/>
    </source>
</evidence>
<dbReference type="Pfam" id="PF00069">
    <property type="entry name" value="Pkinase"/>
    <property type="match status" value="1"/>
</dbReference>
<sequence length="605" mass="68967">MLEIACHQKQPIWHFHYSSSSQEYLYLYVDVFNINYESMEIRVIDPGFENGLPINPYIYALLGDEFIQTGELSFGFPDSYLIFVSCENDILQVKKHQSSKAEFPIYIEASSTNTVSASSSYNYVVVGQGLVASDIEDSCTIIKMIPTNLDEFLLTSRRTRNVTFQQIMDLMKSGFPVSWAFYPQEAQIKSFRCQTELIIENLFARVNKTVDGVKRPMRPGGILLKISVVAMAARNVLGILLLMAFLVYKWHRRHSSMYDNIEEFLQANNGFMPIRYSYKEIKSMTENFKQKLGEGGFGLVYKGRLRSGSLVAVKMLNKSKANGQEFINEVATIGRIRHVNVVRLVGFCITTSTRSLVYEYMPNGSLDKFIFSTNSNGASWLSWKRSFEIATGVARGIEYLHQGCSMQILHFDIKPHNILLDENFLPKVSDFGLAKLYPKQNDSVATLTAIRGTLGYMAPELFYKRIGKVSYKSDVYSFGMLLLEMAGRRKNFSNQVDYSSQMYFSSWVYDKLNQGEDIEIGDQMTDEETEIAKKLILVALWCIQMTPSDRPSMREVLEMLEGDFQFQGLKLPPKPLFHPPDSPEGIQSDHTCSSKKSALEIESWL</sequence>
<evidence type="ECO:0000259" key="15">
    <source>
        <dbReference type="PROSITE" id="PS50011"/>
    </source>
</evidence>
<dbReference type="SMART" id="SM00220">
    <property type="entry name" value="S_TKc"/>
    <property type="match status" value="1"/>
</dbReference>
<dbReference type="SUPFAM" id="SSF56112">
    <property type="entry name" value="Protein kinase-like (PK-like)"/>
    <property type="match status" value="1"/>
</dbReference>
<accession>A0AAV1EDJ7</accession>
<evidence type="ECO:0000256" key="10">
    <source>
        <dbReference type="ARBA" id="ARBA00023136"/>
    </source>
</evidence>
<dbReference type="FunFam" id="3.30.200.20:FF:000178">
    <property type="entry name" value="serine/threonine-protein kinase PBS1-like"/>
    <property type="match status" value="1"/>
</dbReference>
<keyword evidence="9 14" id="KW-1133">Transmembrane helix</keyword>
<keyword evidence="3" id="KW-0808">Transferase</keyword>
<keyword evidence="11" id="KW-0325">Glycoprotein</keyword>
<protein>
    <submittedName>
        <fullName evidence="16">OLC1v1019048C1</fullName>
    </submittedName>
</protein>
<dbReference type="Gene3D" id="3.30.200.20">
    <property type="entry name" value="Phosphorylase Kinase, domain 1"/>
    <property type="match status" value="1"/>
</dbReference>
<evidence type="ECO:0000256" key="12">
    <source>
        <dbReference type="PROSITE-ProRule" id="PRU10141"/>
    </source>
</evidence>
<keyword evidence="2" id="KW-0723">Serine/threonine-protein kinase</keyword>
<dbReference type="FunFam" id="1.10.510.10:FF:000590">
    <property type="entry name" value="PR5-like receptor kinase"/>
    <property type="match status" value="1"/>
</dbReference>
<keyword evidence="6 12" id="KW-0547">Nucleotide-binding</keyword>
<dbReference type="PANTHER" id="PTHR27009">
    <property type="entry name" value="RUST RESISTANCE KINASE LR10-RELATED"/>
    <property type="match status" value="1"/>
</dbReference>
<evidence type="ECO:0000256" key="3">
    <source>
        <dbReference type="ARBA" id="ARBA00022679"/>
    </source>
</evidence>
<evidence type="ECO:0000256" key="2">
    <source>
        <dbReference type="ARBA" id="ARBA00022527"/>
    </source>
</evidence>
<gene>
    <name evidence="16" type="ORF">OLC1_LOCUS23666</name>
</gene>
<evidence type="ECO:0000313" key="17">
    <source>
        <dbReference type="Proteomes" id="UP001161247"/>
    </source>
</evidence>
<dbReference type="Proteomes" id="UP001161247">
    <property type="component" value="Chromosome 9"/>
</dbReference>
<evidence type="ECO:0000256" key="14">
    <source>
        <dbReference type="SAM" id="Phobius"/>
    </source>
</evidence>
<dbReference type="InterPro" id="IPR011009">
    <property type="entry name" value="Kinase-like_dom_sf"/>
</dbReference>
<dbReference type="InterPro" id="IPR017441">
    <property type="entry name" value="Protein_kinase_ATP_BS"/>
</dbReference>
<keyword evidence="4 14" id="KW-0812">Transmembrane</keyword>
<feature type="transmembrane region" description="Helical" evidence="14">
    <location>
        <begin position="222"/>
        <end position="248"/>
    </location>
</feature>
<evidence type="ECO:0000256" key="5">
    <source>
        <dbReference type="ARBA" id="ARBA00022729"/>
    </source>
</evidence>
<dbReference type="EMBL" id="OX459126">
    <property type="protein sequence ID" value="CAI9117632.1"/>
    <property type="molecule type" value="Genomic_DNA"/>
</dbReference>
<dbReference type="InterPro" id="IPR045874">
    <property type="entry name" value="LRK10/LRL21-25-like"/>
</dbReference>
<keyword evidence="17" id="KW-1185">Reference proteome</keyword>
<evidence type="ECO:0000313" key="16">
    <source>
        <dbReference type="EMBL" id="CAI9117632.1"/>
    </source>
</evidence>
<evidence type="ECO:0000256" key="4">
    <source>
        <dbReference type="ARBA" id="ARBA00022692"/>
    </source>
</evidence>
<keyword evidence="8 12" id="KW-0067">ATP-binding</keyword>
<dbReference type="CDD" id="cd14066">
    <property type="entry name" value="STKc_IRAK"/>
    <property type="match status" value="1"/>
</dbReference>
<dbReference type="InterPro" id="IPR008271">
    <property type="entry name" value="Ser/Thr_kinase_AS"/>
</dbReference>
<feature type="region of interest" description="Disordered" evidence="13">
    <location>
        <begin position="577"/>
        <end position="605"/>
    </location>
</feature>
<evidence type="ECO:0000256" key="8">
    <source>
        <dbReference type="ARBA" id="ARBA00022840"/>
    </source>
</evidence>
<evidence type="ECO:0000256" key="11">
    <source>
        <dbReference type="ARBA" id="ARBA00023180"/>
    </source>
</evidence>
<dbReference type="GO" id="GO:0005524">
    <property type="term" value="F:ATP binding"/>
    <property type="evidence" value="ECO:0007669"/>
    <property type="project" value="UniProtKB-UniRule"/>
</dbReference>
<evidence type="ECO:0000256" key="6">
    <source>
        <dbReference type="ARBA" id="ARBA00022741"/>
    </source>
</evidence>
<dbReference type="Gene3D" id="1.10.510.10">
    <property type="entry name" value="Transferase(Phosphotransferase) domain 1"/>
    <property type="match status" value="1"/>
</dbReference>
<comment type="subcellular location">
    <subcellularLocation>
        <location evidence="1">Membrane</location>
        <topology evidence="1">Single-pass type I membrane protein</topology>
    </subcellularLocation>
</comment>
<reference evidence="16" key="1">
    <citation type="submission" date="2023-03" db="EMBL/GenBank/DDBJ databases">
        <authorList>
            <person name="Julca I."/>
        </authorList>
    </citation>
    <scope>NUCLEOTIDE SEQUENCE</scope>
</reference>
<feature type="binding site" evidence="12">
    <location>
        <position position="314"/>
    </location>
    <ligand>
        <name>ATP</name>
        <dbReference type="ChEBI" id="CHEBI:30616"/>
    </ligand>
</feature>
<dbReference type="PROSITE" id="PS00108">
    <property type="entry name" value="PROTEIN_KINASE_ST"/>
    <property type="match status" value="1"/>
</dbReference>
<feature type="domain" description="Protein kinase" evidence="15">
    <location>
        <begin position="286"/>
        <end position="577"/>
    </location>
</feature>
<dbReference type="GO" id="GO:0016020">
    <property type="term" value="C:membrane"/>
    <property type="evidence" value="ECO:0007669"/>
    <property type="project" value="UniProtKB-SubCell"/>
</dbReference>
<keyword evidence="7" id="KW-0418">Kinase</keyword>
<keyword evidence="10 14" id="KW-0472">Membrane</keyword>
<keyword evidence="5" id="KW-0732">Signal</keyword>
<evidence type="ECO:0000256" key="1">
    <source>
        <dbReference type="ARBA" id="ARBA00004479"/>
    </source>
</evidence>
<name>A0AAV1EDJ7_OLDCO</name>
<dbReference type="GO" id="GO:0004674">
    <property type="term" value="F:protein serine/threonine kinase activity"/>
    <property type="evidence" value="ECO:0007669"/>
    <property type="project" value="UniProtKB-KW"/>
</dbReference>
<evidence type="ECO:0000256" key="13">
    <source>
        <dbReference type="SAM" id="MobiDB-lite"/>
    </source>
</evidence>
<organism evidence="16 17">
    <name type="scientific">Oldenlandia corymbosa var. corymbosa</name>
    <dbReference type="NCBI Taxonomy" id="529605"/>
    <lineage>
        <taxon>Eukaryota</taxon>
        <taxon>Viridiplantae</taxon>
        <taxon>Streptophyta</taxon>
        <taxon>Embryophyta</taxon>
        <taxon>Tracheophyta</taxon>
        <taxon>Spermatophyta</taxon>
        <taxon>Magnoliopsida</taxon>
        <taxon>eudicotyledons</taxon>
        <taxon>Gunneridae</taxon>
        <taxon>Pentapetalae</taxon>
        <taxon>asterids</taxon>
        <taxon>lamiids</taxon>
        <taxon>Gentianales</taxon>
        <taxon>Rubiaceae</taxon>
        <taxon>Rubioideae</taxon>
        <taxon>Spermacoceae</taxon>
        <taxon>Hedyotis-Oldenlandia complex</taxon>
        <taxon>Oldenlandia</taxon>
    </lineage>
</organism>
<dbReference type="AlphaFoldDB" id="A0AAV1EDJ7"/>
<proteinExistence type="predicted"/>
<dbReference type="InterPro" id="IPR000719">
    <property type="entry name" value="Prot_kinase_dom"/>
</dbReference>
<dbReference type="PROSITE" id="PS50011">
    <property type="entry name" value="PROTEIN_KINASE_DOM"/>
    <property type="match status" value="1"/>
</dbReference>
<evidence type="ECO:0000256" key="9">
    <source>
        <dbReference type="ARBA" id="ARBA00022989"/>
    </source>
</evidence>
<dbReference type="PROSITE" id="PS00107">
    <property type="entry name" value="PROTEIN_KINASE_ATP"/>
    <property type="match status" value="1"/>
</dbReference>